<feature type="domain" description="DNA mismatch repair protein S5" evidence="7">
    <location>
        <begin position="209"/>
        <end position="327"/>
    </location>
</feature>
<dbReference type="GO" id="GO:0030983">
    <property type="term" value="F:mismatched DNA binding"/>
    <property type="evidence" value="ECO:0007669"/>
    <property type="project" value="InterPro"/>
</dbReference>
<dbReference type="FunFam" id="3.30.565.10:FF:000003">
    <property type="entry name" value="DNA mismatch repair endonuclease MutL"/>
    <property type="match status" value="1"/>
</dbReference>
<dbReference type="Pfam" id="PF13589">
    <property type="entry name" value="HATPase_c_3"/>
    <property type="match status" value="1"/>
</dbReference>
<dbReference type="SUPFAM" id="SSF54211">
    <property type="entry name" value="Ribosomal protein S5 domain 2-like"/>
    <property type="match status" value="1"/>
</dbReference>
<evidence type="ECO:0000259" key="7">
    <source>
        <dbReference type="SMART" id="SM01340"/>
    </source>
</evidence>
<dbReference type="Pfam" id="PF08676">
    <property type="entry name" value="MutL_C"/>
    <property type="match status" value="1"/>
</dbReference>
<evidence type="ECO:0000256" key="2">
    <source>
        <dbReference type="ARBA" id="ARBA00022763"/>
    </source>
</evidence>
<feature type="region of interest" description="Disordered" evidence="5">
    <location>
        <begin position="340"/>
        <end position="364"/>
    </location>
</feature>
<dbReference type="CDD" id="cd00782">
    <property type="entry name" value="MutL_Trans"/>
    <property type="match status" value="1"/>
</dbReference>
<sequence>MATINVLDSETINKIAAGEVVERPASVVKELVENAIDAHATAITVEIKDGGTSLIRVTDNGSGIEKDDIPLAFLRHSTSKIRTADDLYVIASLGFRGEALSSIASVAQVELVTKTASDLTGIRCCVEGGKQTVLEEVGCPGGTTMIVRNLFYNTPARRKFLKSDMTEAGYVNDLIMRLALSHPEISFKFINNRQNKIHTAGNMQLKDIIYNIYGRDITANLLEVNRRSSTMEISGYIGKPLISRGNRAYENYFINGRYIKSPVITKAIEEAYKNFVMVHKYPFTAFHLQMDTSLMDVNVHPTKMEVRFNQGEEVYQLVYRTIREALEGRNLIPDVTLESDREISQRQRQEAKEHLSAPAPEPFEVHRRQNAELVKPWAATPVGGSAPKKAWSNSFAPAKASEDTPLKEQDNIPVKSAAGAPTIKTQEETFAGAPAKVSEEAPVYGSAGKETRPEQMELFDDQILPRKKRLTHRLIGQLFDTYWLVEYDQKLFIIDQHAAHEKVMYEKLKKHYENSTALSQLLEPPMILSLTMQEEETLNRHISQFTKLGFEIEPFGGREYAIRAVPSELYGFTERDLFVDLLDSLTAQSGHLTADLINDRLATMACKAAVKGNQRLSVPEANALIEELLEAQNPYNCPHGRPTIISMSQYELEKKFKRIQ</sequence>
<dbReference type="InterPro" id="IPR042120">
    <property type="entry name" value="MutL_C_dimsub"/>
</dbReference>
<dbReference type="Pfam" id="PF01119">
    <property type="entry name" value="DNA_mis_repair"/>
    <property type="match status" value="1"/>
</dbReference>
<dbReference type="Gene3D" id="3.30.565.10">
    <property type="entry name" value="Histidine kinase-like ATPase, C-terminal domain"/>
    <property type="match status" value="1"/>
</dbReference>
<feature type="domain" description="MutL C-terminal dimerisation" evidence="6">
    <location>
        <begin position="474"/>
        <end position="616"/>
    </location>
</feature>
<evidence type="ECO:0000256" key="1">
    <source>
        <dbReference type="ARBA" id="ARBA00006082"/>
    </source>
</evidence>
<reference evidence="8 9" key="1">
    <citation type="submission" date="2020-08" db="EMBL/GenBank/DDBJ databases">
        <title>Genomic Encyclopedia of Type Strains, Phase IV (KMG-IV): sequencing the most valuable type-strain genomes for metagenomic binning, comparative biology and taxonomic classification.</title>
        <authorList>
            <person name="Goeker M."/>
        </authorList>
    </citation>
    <scope>NUCLEOTIDE SEQUENCE [LARGE SCALE GENOMIC DNA]</scope>
    <source>
        <strain evidence="8 9">DSM 106146</strain>
    </source>
</reference>
<feature type="region of interest" description="Disordered" evidence="5">
    <location>
        <begin position="384"/>
        <end position="407"/>
    </location>
</feature>
<evidence type="ECO:0000256" key="4">
    <source>
        <dbReference type="HAMAP-Rule" id="MF_00149"/>
    </source>
</evidence>
<evidence type="ECO:0000256" key="3">
    <source>
        <dbReference type="ARBA" id="ARBA00023204"/>
    </source>
</evidence>
<evidence type="ECO:0000256" key="5">
    <source>
        <dbReference type="SAM" id="MobiDB-lite"/>
    </source>
</evidence>
<dbReference type="GO" id="GO:0006298">
    <property type="term" value="P:mismatch repair"/>
    <property type="evidence" value="ECO:0007669"/>
    <property type="project" value="UniProtKB-UniRule"/>
</dbReference>
<dbReference type="InterPro" id="IPR037198">
    <property type="entry name" value="MutL_C_sf"/>
</dbReference>
<dbReference type="InterPro" id="IPR013507">
    <property type="entry name" value="DNA_mismatch_S5_2-like"/>
</dbReference>
<dbReference type="InterPro" id="IPR014762">
    <property type="entry name" value="DNA_mismatch_repair_CS"/>
</dbReference>
<dbReference type="RefSeq" id="WP_183771662.1">
    <property type="nucleotide sequence ID" value="NZ_JACHFW010000002.1"/>
</dbReference>
<comment type="function">
    <text evidence="4">This protein is involved in the repair of mismatches in DNA. It is required for dam-dependent methyl-directed DNA mismatch repair. May act as a 'molecular matchmaker', a protein that promotes the formation of a stable complex between two or more DNA-binding proteins in an ATP-dependent manner without itself being part of a final effector complex.</text>
</comment>
<dbReference type="GO" id="GO:0032300">
    <property type="term" value="C:mismatch repair complex"/>
    <property type="evidence" value="ECO:0007669"/>
    <property type="project" value="InterPro"/>
</dbReference>
<gene>
    <name evidence="4" type="primary">mutL</name>
    <name evidence="8" type="ORF">HNP82_000755</name>
</gene>
<dbReference type="PANTHER" id="PTHR10073:SF12">
    <property type="entry name" value="DNA MISMATCH REPAIR PROTEIN MLH1"/>
    <property type="match status" value="1"/>
</dbReference>
<dbReference type="GO" id="GO:0140664">
    <property type="term" value="F:ATP-dependent DNA damage sensor activity"/>
    <property type="evidence" value="ECO:0007669"/>
    <property type="project" value="InterPro"/>
</dbReference>
<keyword evidence="9" id="KW-1185">Reference proteome</keyword>
<dbReference type="InterPro" id="IPR014790">
    <property type="entry name" value="MutL_C"/>
</dbReference>
<protein>
    <recommendedName>
        <fullName evidence="4">DNA mismatch repair protein MutL</fullName>
    </recommendedName>
</protein>
<dbReference type="PANTHER" id="PTHR10073">
    <property type="entry name" value="DNA MISMATCH REPAIR PROTEIN MLH, PMS, MUTL"/>
    <property type="match status" value="1"/>
</dbReference>
<dbReference type="AlphaFoldDB" id="A0A7W8H8E8"/>
<dbReference type="InterPro" id="IPR038973">
    <property type="entry name" value="MutL/Mlh/Pms-like"/>
</dbReference>
<comment type="similarity">
    <text evidence="1 4">Belongs to the DNA mismatch repair MutL/HexB family.</text>
</comment>
<accession>A0A7W8H8E8</accession>
<dbReference type="SUPFAM" id="SSF55874">
    <property type="entry name" value="ATPase domain of HSP90 chaperone/DNA topoisomerase II/histidine kinase"/>
    <property type="match status" value="1"/>
</dbReference>
<dbReference type="SMART" id="SM01340">
    <property type="entry name" value="DNA_mis_repair"/>
    <property type="match status" value="1"/>
</dbReference>
<dbReference type="InterPro" id="IPR020568">
    <property type="entry name" value="Ribosomal_Su5_D2-typ_SF"/>
</dbReference>
<dbReference type="PROSITE" id="PS00058">
    <property type="entry name" value="DNA_MISMATCH_REPAIR_1"/>
    <property type="match status" value="1"/>
</dbReference>
<dbReference type="EMBL" id="JACHFW010000002">
    <property type="protein sequence ID" value="MBB5263657.1"/>
    <property type="molecule type" value="Genomic_DNA"/>
</dbReference>
<dbReference type="GO" id="GO:0016887">
    <property type="term" value="F:ATP hydrolysis activity"/>
    <property type="evidence" value="ECO:0007669"/>
    <property type="project" value="InterPro"/>
</dbReference>
<dbReference type="Gene3D" id="3.30.1370.100">
    <property type="entry name" value="MutL, C-terminal domain, regulatory subdomain"/>
    <property type="match status" value="1"/>
</dbReference>
<name>A0A7W8H8E8_9FIRM</name>
<dbReference type="InterPro" id="IPR014721">
    <property type="entry name" value="Ribsml_uS5_D2-typ_fold_subgr"/>
</dbReference>
<dbReference type="GO" id="GO:0005524">
    <property type="term" value="F:ATP binding"/>
    <property type="evidence" value="ECO:0007669"/>
    <property type="project" value="InterPro"/>
</dbReference>
<dbReference type="InterPro" id="IPR036890">
    <property type="entry name" value="HATPase_C_sf"/>
</dbReference>
<dbReference type="Gene3D" id="3.30.230.10">
    <property type="match status" value="1"/>
</dbReference>
<dbReference type="SMART" id="SM00853">
    <property type="entry name" value="MutL_C"/>
    <property type="match status" value="1"/>
</dbReference>
<feature type="compositionally biased region" description="Basic and acidic residues" evidence="5">
    <location>
        <begin position="340"/>
        <end position="355"/>
    </location>
</feature>
<keyword evidence="2 4" id="KW-0227">DNA damage</keyword>
<evidence type="ECO:0000313" key="9">
    <source>
        <dbReference type="Proteomes" id="UP000543642"/>
    </source>
</evidence>
<dbReference type="InterPro" id="IPR002099">
    <property type="entry name" value="MutL/Mlh/PMS"/>
</dbReference>
<dbReference type="Proteomes" id="UP000543642">
    <property type="component" value="Unassembled WGS sequence"/>
</dbReference>
<proteinExistence type="inferred from homology"/>
<dbReference type="Gene3D" id="3.30.1540.20">
    <property type="entry name" value="MutL, C-terminal domain, dimerisation subdomain"/>
    <property type="match status" value="1"/>
</dbReference>
<organism evidence="8 9">
    <name type="scientific">Catenibacillus scindens</name>
    <dbReference type="NCBI Taxonomy" id="673271"/>
    <lineage>
        <taxon>Bacteria</taxon>
        <taxon>Bacillati</taxon>
        <taxon>Bacillota</taxon>
        <taxon>Clostridia</taxon>
        <taxon>Lachnospirales</taxon>
        <taxon>Lachnospiraceae</taxon>
        <taxon>Catenibacillus</taxon>
    </lineage>
</organism>
<dbReference type="SUPFAM" id="SSF118116">
    <property type="entry name" value="DNA mismatch repair protein MutL"/>
    <property type="match status" value="1"/>
</dbReference>
<comment type="caution">
    <text evidence="8">The sequence shown here is derived from an EMBL/GenBank/DDBJ whole genome shotgun (WGS) entry which is preliminary data.</text>
</comment>
<dbReference type="InterPro" id="IPR042121">
    <property type="entry name" value="MutL_C_regsub"/>
</dbReference>
<keyword evidence="3 4" id="KW-0234">DNA repair</keyword>
<dbReference type="CDD" id="cd16926">
    <property type="entry name" value="HATPase_MutL-MLH-PMS-like"/>
    <property type="match status" value="1"/>
</dbReference>
<dbReference type="InterPro" id="IPR020667">
    <property type="entry name" value="DNA_mismatch_repair_MutL"/>
</dbReference>
<dbReference type="NCBIfam" id="TIGR00585">
    <property type="entry name" value="mutl"/>
    <property type="match status" value="1"/>
</dbReference>
<evidence type="ECO:0000259" key="6">
    <source>
        <dbReference type="SMART" id="SM00853"/>
    </source>
</evidence>
<dbReference type="HAMAP" id="MF_00149">
    <property type="entry name" value="DNA_mis_repair"/>
    <property type="match status" value="1"/>
</dbReference>
<evidence type="ECO:0000313" key="8">
    <source>
        <dbReference type="EMBL" id="MBB5263657.1"/>
    </source>
</evidence>